<reference evidence="1 2" key="1">
    <citation type="journal article" date="2015" name="Nature">
        <title>rRNA introns, odd ribosomes, and small enigmatic genomes across a large radiation of phyla.</title>
        <authorList>
            <person name="Brown C.T."/>
            <person name="Hug L.A."/>
            <person name="Thomas B.C."/>
            <person name="Sharon I."/>
            <person name="Castelle C.J."/>
            <person name="Singh A."/>
            <person name="Wilkins M.J."/>
            <person name="Williams K.H."/>
            <person name="Banfield J.F."/>
        </authorList>
    </citation>
    <scope>NUCLEOTIDE SEQUENCE [LARGE SCALE GENOMIC DNA]</scope>
</reference>
<organism evidence="1 2">
    <name type="scientific">Candidatus Azambacteria bacterium GW2011_GWA1_44_9</name>
    <dbReference type="NCBI Taxonomy" id="1618610"/>
    <lineage>
        <taxon>Bacteria</taxon>
        <taxon>Candidatus Azamiibacteriota</taxon>
    </lineage>
</organism>
<dbReference type="Gene3D" id="3.40.50.450">
    <property type="match status" value="1"/>
</dbReference>
<dbReference type="EMBL" id="LCJQ01000021">
    <property type="protein sequence ID" value="KKT80945.1"/>
    <property type="molecule type" value="Genomic_DNA"/>
</dbReference>
<dbReference type="Proteomes" id="UP000034595">
    <property type="component" value="Unassembled WGS sequence"/>
</dbReference>
<evidence type="ECO:0000313" key="1">
    <source>
        <dbReference type="EMBL" id="KKT80945.1"/>
    </source>
</evidence>
<proteinExistence type="predicted"/>
<accession>A0A0G1KBH8</accession>
<dbReference type="AlphaFoldDB" id="A0A0G1KBH8"/>
<name>A0A0G1KBH8_9BACT</name>
<sequence length="185" mass="21679">MKVYFTASLSQRNAYLPTYRTIITWLEKKHHTVFEKVLSYHLRDTTRATTHDISQWYKEWSSYIAECDVMLVEGSYPSSIHIGYEVGTVLSRGKPVILLFGTGKNPTFIDQVSAPRLIKTEYDEESLDDVLEWSFKELEHIVNRRFAFFVSPDIDEFLTRVSRSTGGSRSEYIRMLIEHEMRKHS</sequence>
<evidence type="ECO:0008006" key="3">
    <source>
        <dbReference type="Google" id="ProtNLM"/>
    </source>
</evidence>
<gene>
    <name evidence="1" type="ORF">UW78_C0021G0009</name>
</gene>
<comment type="caution">
    <text evidence="1">The sequence shown here is derived from an EMBL/GenBank/DDBJ whole genome shotgun (WGS) entry which is preliminary data.</text>
</comment>
<evidence type="ECO:0000313" key="2">
    <source>
        <dbReference type="Proteomes" id="UP000034595"/>
    </source>
</evidence>
<protein>
    <recommendedName>
        <fullName evidence="3">Nucleoside 2-deoxyribosyltransferase</fullName>
    </recommendedName>
</protein>